<name>A0A840I119_9PROT</name>
<gene>
    <name evidence="3" type="ORF">GGQ59_000545</name>
</gene>
<keyword evidence="2 3" id="KW-0808">Transferase</keyword>
<organism evidence="3 4">
    <name type="scientific">Parvularcula dongshanensis</name>
    <dbReference type="NCBI Taxonomy" id="1173995"/>
    <lineage>
        <taxon>Bacteria</taxon>
        <taxon>Pseudomonadati</taxon>
        <taxon>Pseudomonadota</taxon>
        <taxon>Alphaproteobacteria</taxon>
        <taxon>Parvularculales</taxon>
        <taxon>Parvularculaceae</taxon>
        <taxon>Parvularcula</taxon>
    </lineage>
</organism>
<dbReference type="EMBL" id="JACHOB010000001">
    <property type="protein sequence ID" value="MBB4658045.1"/>
    <property type="molecule type" value="Genomic_DNA"/>
</dbReference>
<dbReference type="PANTHER" id="PTHR34136:SF1">
    <property type="entry name" value="UDP-N-ACETYL-D-MANNOSAMINURONIC ACID TRANSFERASE"/>
    <property type="match status" value="1"/>
</dbReference>
<protein>
    <submittedName>
        <fullName evidence="3">N-acetylglucosaminyldiphosphoundecaprenol N-acetyl-beta-D-mannosaminyltransferase</fullName>
        <ecNumber evidence="3">2.4.1.187</ecNumber>
    </submittedName>
</protein>
<keyword evidence="4" id="KW-1185">Reference proteome</keyword>
<sequence length="358" mass="38218">MTRTAPPARHDPFDRDVIALFGLPFDLGGIEAAAARVTAAVAAQERLFLSTVNLDWLVQARRDADFRASALASDWVTMDGVPVVELARLAGVEGPEKVAGSDLFDRLKSERLGVFFFGGRTGAAEAAAAALNAAGGPMHAVGWQDPGHGDVASMSTEAHLSPIRAAAPDLLVVSLGARKGQAWLMTNAGELAVPVVSHLGAVVDFTAGTVSRAPRFMQVGGFEWAWRIGQDPALWRRYKDDFGALPALVRGAVTLRRLVGKLAADAAEGTVDVERNGTRTTLRLRGRLTAEALRPILRRAVAEADQCRIVLERGAAPDLRALGQLMIAESIRERRGTPFSIEPEAPDIVNLVSLTLRT</sequence>
<accession>A0A840I119</accession>
<dbReference type="GO" id="GO:0047244">
    <property type="term" value="F:N-acetylglucosaminyldiphosphoundecaprenol N-acetyl-beta-D-mannosaminyltransferase activity"/>
    <property type="evidence" value="ECO:0007669"/>
    <property type="project" value="UniProtKB-EC"/>
</dbReference>
<dbReference type="Proteomes" id="UP000563524">
    <property type="component" value="Unassembled WGS sequence"/>
</dbReference>
<dbReference type="CDD" id="cd06533">
    <property type="entry name" value="Glyco_transf_WecG_TagA"/>
    <property type="match status" value="1"/>
</dbReference>
<dbReference type="Pfam" id="PF03808">
    <property type="entry name" value="Glyco_tran_WecG"/>
    <property type="match status" value="1"/>
</dbReference>
<keyword evidence="1 3" id="KW-0328">Glycosyltransferase</keyword>
<dbReference type="InterPro" id="IPR004629">
    <property type="entry name" value="WecG_TagA_CpsF"/>
</dbReference>
<dbReference type="RefSeq" id="WP_183815590.1">
    <property type="nucleotide sequence ID" value="NZ_JACHOB010000001.1"/>
</dbReference>
<evidence type="ECO:0000256" key="2">
    <source>
        <dbReference type="ARBA" id="ARBA00022679"/>
    </source>
</evidence>
<dbReference type="EC" id="2.4.1.187" evidence="3"/>
<evidence type="ECO:0000313" key="3">
    <source>
        <dbReference type="EMBL" id="MBB4658045.1"/>
    </source>
</evidence>
<reference evidence="3 4" key="1">
    <citation type="submission" date="2020-08" db="EMBL/GenBank/DDBJ databases">
        <title>Genomic Encyclopedia of Type Strains, Phase IV (KMG-IV): sequencing the most valuable type-strain genomes for metagenomic binning, comparative biology and taxonomic classification.</title>
        <authorList>
            <person name="Goeker M."/>
        </authorList>
    </citation>
    <scope>NUCLEOTIDE SEQUENCE [LARGE SCALE GENOMIC DNA]</scope>
    <source>
        <strain evidence="3 4">DSM 102850</strain>
    </source>
</reference>
<comment type="caution">
    <text evidence="3">The sequence shown here is derived from an EMBL/GenBank/DDBJ whole genome shotgun (WGS) entry which is preliminary data.</text>
</comment>
<dbReference type="AlphaFoldDB" id="A0A840I119"/>
<dbReference type="PANTHER" id="PTHR34136">
    <property type="match status" value="1"/>
</dbReference>
<evidence type="ECO:0000256" key="1">
    <source>
        <dbReference type="ARBA" id="ARBA00022676"/>
    </source>
</evidence>
<evidence type="ECO:0000313" key="4">
    <source>
        <dbReference type="Proteomes" id="UP000563524"/>
    </source>
</evidence>
<proteinExistence type="predicted"/>